<reference evidence="2" key="1">
    <citation type="submission" date="2015-09" db="EMBL/GenBank/DDBJ databases">
        <authorList>
            <person name="Rodrigo-Torres Lidia"/>
            <person name="Arahal R.David."/>
        </authorList>
    </citation>
    <scope>NUCLEOTIDE SEQUENCE [LARGE SCALE GENOMIC DNA]</scope>
    <source>
        <strain evidence="2">CECT 7735</strain>
    </source>
</reference>
<protein>
    <recommendedName>
        <fullName evidence="3">Glycosyl transferase family 2</fullName>
    </recommendedName>
</protein>
<evidence type="ECO:0000313" key="2">
    <source>
        <dbReference type="Proteomes" id="UP000051870"/>
    </source>
</evidence>
<evidence type="ECO:0008006" key="3">
    <source>
        <dbReference type="Google" id="ProtNLM"/>
    </source>
</evidence>
<sequence>MRIAAITMVYRDYWALAQWYRHYAAQLGAANLYIVSHGSDPKISELCPGSSVITIPRESFDGFDRERSEMLNAFQLALLKVYDWVLRTDADELICWDPQRYDGLADVFAQNAEFPVLTALGMDLVAMSPSTVGEPFQDVRDAGFSGHYSKAFALRIPAGLNLHGVKVAPRNLQRFPFHMPKGLFLVHLKYANREALFDANTVRHQVATSKGIGLPGTAWKEAYAETENFFETFENKELLPWDDAEEQAHAFFSDKPSRIERYSVIKTRVRKWPYRTVLPNWFATL</sequence>
<dbReference type="EMBL" id="CYTW01000002">
    <property type="protein sequence ID" value="CUJ98242.1"/>
    <property type="molecule type" value="Genomic_DNA"/>
</dbReference>
<evidence type="ECO:0000313" key="1">
    <source>
        <dbReference type="EMBL" id="CUJ98242.1"/>
    </source>
</evidence>
<dbReference type="GeneID" id="83881085"/>
<accession>A0A0P1I8S8</accession>
<dbReference type="STRING" id="1715693.PH7735_02053"/>
<dbReference type="Pfam" id="PF13704">
    <property type="entry name" value="Glyco_tranf_2_4"/>
    <property type="match status" value="1"/>
</dbReference>
<dbReference type="AlphaFoldDB" id="A0A0P1I8S8"/>
<organism evidence="1 2">
    <name type="scientific">Shimia thalassica</name>
    <dbReference type="NCBI Taxonomy" id="1715693"/>
    <lineage>
        <taxon>Bacteria</taxon>
        <taxon>Pseudomonadati</taxon>
        <taxon>Pseudomonadota</taxon>
        <taxon>Alphaproteobacteria</taxon>
        <taxon>Rhodobacterales</taxon>
        <taxon>Roseobacteraceae</taxon>
    </lineage>
</organism>
<gene>
    <name evidence="1" type="ORF">PH7735_02053</name>
</gene>
<dbReference type="RefSeq" id="WP_058311269.1">
    <property type="nucleotide sequence ID" value="NZ_CYTW01000002.1"/>
</dbReference>
<dbReference type="Proteomes" id="UP000051870">
    <property type="component" value="Unassembled WGS sequence"/>
</dbReference>
<keyword evidence="2" id="KW-1185">Reference proteome</keyword>
<proteinExistence type="predicted"/>
<name>A0A0P1I8S8_9RHOB</name>